<dbReference type="EMBL" id="PVTP01000003">
    <property type="protein sequence ID" value="PRY78939.1"/>
    <property type="molecule type" value="Genomic_DNA"/>
</dbReference>
<organism evidence="1 2">
    <name type="scientific">Yoonia maritima</name>
    <dbReference type="NCBI Taxonomy" id="1435347"/>
    <lineage>
        <taxon>Bacteria</taxon>
        <taxon>Pseudomonadati</taxon>
        <taxon>Pseudomonadota</taxon>
        <taxon>Alphaproteobacteria</taxon>
        <taxon>Rhodobacterales</taxon>
        <taxon>Paracoccaceae</taxon>
        <taxon>Yoonia</taxon>
    </lineage>
</organism>
<protein>
    <submittedName>
        <fullName evidence="1">Uncharacterized protein</fullName>
    </submittedName>
</protein>
<reference evidence="1 2" key="1">
    <citation type="submission" date="2018-03" db="EMBL/GenBank/DDBJ databases">
        <title>Genomic Encyclopedia of Archaeal and Bacterial Type Strains, Phase II (KMG-II): from individual species to whole genera.</title>
        <authorList>
            <person name="Goeker M."/>
        </authorList>
    </citation>
    <scope>NUCLEOTIDE SEQUENCE [LARGE SCALE GENOMIC DNA]</scope>
    <source>
        <strain evidence="1 2">DSM 101533</strain>
    </source>
</reference>
<accession>A0A2T0W1T5</accession>
<keyword evidence="2" id="KW-1185">Reference proteome</keyword>
<dbReference type="OrthoDB" id="7652383at2"/>
<dbReference type="Proteomes" id="UP000238007">
    <property type="component" value="Unassembled WGS sequence"/>
</dbReference>
<proteinExistence type="predicted"/>
<name>A0A2T0W1T5_9RHOB</name>
<evidence type="ECO:0000313" key="1">
    <source>
        <dbReference type="EMBL" id="PRY78939.1"/>
    </source>
</evidence>
<evidence type="ECO:0000313" key="2">
    <source>
        <dbReference type="Proteomes" id="UP000238007"/>
    </source>
</evidence>
<comment type="caution">
    <text evidence="1">The sequence shown here is derived from an EMBL/GenBank/DDBJ whole genome shotgun (WGS) entry which is preliminary data.</text>
</comment>
<gene>
    <name evidence="1" type="ORF">CLV80_103269</name>
</gene>
<dbReference type="AlphaFoldDB" id="A0A2T0W1T5"/>
<dbReference type="RefSeq" id="WP_106355873.1">
    <property type="nucleotide sequence ID" value="NZ_PVTP01000003.1"/>
</dbReference>
<sequence>MTNETPSHVAKSATQIDLLTLDNLTVIGVISGQALPAALVRSSRGDIARVSPGETAFGVVIAAINGNQVVLTDRVGTQHVLSVPGS</sequence>